<dbReference type="PANTHER" id="PTHR42057">
    <property type="entry name" value="F-BOX DOMAIN PROTEIN (AFU_ORTHOLOGUE AFUA_4G00200)"/>
    <property type="match status" value="1"/>
</dbReference>
<evidence type="ECO:0000313" key="1">
    <source>
        <dbReference type="EMBL" id="RDX45935.1"/>
    </source>
</evidence>
<dbReference type="OrthoDB" id="2858653at2759"/>
<sequence>MARKSRSCTFGCSSRCFRAWIKLAPEITPRIGAPRTSLAPATKEEKKDKPRIHKKRTTIRVGLPYCQRTPSTSMMSIRHCPAELLELIVDSVGCQGTLRSLRLIDSMFCTLATSRAFRSAYVTNQPDSASGLKSLMECDDLAQHVQAIVFRWTDVPDAVRANGVLQRAMQVDLVSVFAQLHRFPALSAVEFNFDPRLFTYRRNTAGQIENEDEPAEHLLLQFVVIQSLVQNTDLPHIRTLTLRNLIPFPFAWYEEAGFARLLENVERLSVSAHGMNNLHAPGQNTEQLWEWLWQEIVPIRLLVPPQRQLTSLSITSDQPVERVDLSGLFYPALQHLALGGVTFSFARRIEDFVVRHRRTLMSLTLDSCPMHIAGGLGPPDRTWAEVCDRFNEELQALIELEVTLRTKWGLDNMERSSQMRLTYEMSSTGFGYDRGWDCEEFEAADRPALDRLVAAVQSRKRRSGARPSANAVPRQETRTFVVPIL</sequence>
<dbReference type="EMBL" id="KZ857432">
    <property type="protein sequence ID" value="RDX45935.1"/>
    <property type="molecule type" value="Genomic_DNA"/>
</dbReference>
<gene>
    <name evidence="1" type="ORF">OH76DRAFT_916014</name>
</gene>
<protein>
    <recommendedName>
        <fullName evidence="3">F-box domain-containing protein</fullName>
    </recommendedName>
</protein>
<organism evidence="1 2">
    <name type="scientific">Lentinus brumalis</name>
    <dbReference type="NCBI Taxonomy" id="2498619"/>
    <lineage>
        <taxon>Eukaryota</taxon>
        <taxon>Fungi</taxon>
        <taxon>Dikarya</taxon>
        <taxon>Basidiomycota</taxon>
        <taxon>Agaricomycotina</taxon>
        <taxon>Agaricomycetes</taxon>
        <taxon>Polyporales</taxon>
        <taxon>Polyporaceae</taxon>
        <taxon>Lentinus</taxon>
    </lineage>
</organism>
<proteinExistence type="predicted"/>
<dbReference type="PANTHER" id="PTHR42057:SF2">
    <property type="entry name" value="F-BOX DOMAIN PROTEIN (AFU_ORTHOLOGUE AFUA_4G00200)-RELATED"/>
    <property type="match status" value="1"/>
</dbReference>
<keyword evidence="2" id="KW-1185">Reference proteome</keyword>
<evidence type="ECO:0008006" key="3">
    <source>
        <dbReference type="Google" id="ProtNLM"/>
    </source>
</evidence>
<reference evidence="1 2" key="1">
    <citation type="journal article" date="2018" name="Biotechnol. Biofuels">
        <title>Integrative visual omics of the white-rot fungus Polyporus brumalis exposes the biotechnological potential of its oxidative enzymes for delignifying raw plant biomass.</title>
        <authorList>
            <person name="Miyauchi S."/>
            <person name="Rancon A."/>
            <person name="Drula E."/>
            <person name="Hage H."/>
            <person name="Chaduli D."/>
            <person name="Favel A."/>
            <person name="Grisel S."/>
            <person name="Henrissat B."/>
            <person name="Herpoel-Gimbert I."/>
            <person name="Ruiz-Duenas F.J."/>
            <person name="Chevret D."/>
            <person name="Hainaut M."/>
            <person name="Lin J."/>
            <person name="Wang M."/>
            <person name="Pangilinan J."/>
            <person name="Lipzen A."/>
            <person name="Lesage-Meessen L."/>
            <person name="Navarro D."/>
            <person name="Riley R."/>
            <person name="Grigoriev I.V."/>
            <person name="Zhou S."/>
            <person name="Raouche S."/>
            <person name="Rosso M.N."/>
        </authorList>
    </citation>
    <scope>NUCLEOTIDE SEQUENCE [LARGE SCALE GENOMIC DNA]</scope>
    <source>
        <strain evidence="1 2">BRFM 1820</strain>
    </source>
</reference>
<dbReference type="Proteomes" id="UP000256964">
    <property type="component" value="Unassembled WGS sequence"/>
</dbReference>
<evidence type="ECO:0000313" key="2">
    <source>
        <dbReference type="Proteomes" id="UP000256964"/>
    </source>
</evidence>
<name>A0A371D098_9APHY</name>
<accession>A0A371D098</accession>
<dbReference type="AlphaFoldDB" id="A0A371D098"/>